<evidence type="ECO:0000313" key="2">
    <source>
        <dbReference type="Proteomes" id="UP000504640"/>
    </source>
</evidence>
<dbReference type="Pfam" id="PF17663">
    <property type="entry name" value="DUF5525"/>
    <property type="match status" value="1"/>
</dbReference>
<keyword evidence="2" id="KW-1185">Reference proteome</keyword>
<dbReference type="GeneID" id="116548016"/>
<protein>
    <submittedName>
        <fullName evidence="3">Uncharacterized protein C15orf39-like</fullName>
    </submittedName>
</protein>
<proteinExistence type="predicted"/>
<organism evidence="2 3">
    <name type="scientific">Sapajus apella</name>
    <name type="common">Brown-capped capuchin</name>
    <name type="synonym">Cebus apella</name>
    <dbReference type="NCBI Taxonomy" id="9515"/>
    <lineage>
        <taxon>Eukaryota</taxon>
        <taxon>Metazoa</taxon>
        <taxon>Chordata</taxon>
        <taxon>Craniata</taxon>
        <taxon>Vertebrata</taxon>
        <taxon>Euteleostomi</taxon>
        <taxon>Mammalia</taxon>
        <taxon>Eutheria</taxon>
        <taxon>Euarchontoglires</taxon>
        <taxon>Primates</taxon>
        <taxon>Haplorrhini</taxon>
        <taxon>Platyrrhini</taxon>
        <taxon>Cebidae</taxon>
        <taxon>Cebinae</taxon>
        <taxon>Sapajus</taxon>
    </lineage>
</organism>
<evidence type="ECO:0000313" key="3">
    <source>
        <dbReference type="RefSeq" id="XP_032129606.1"/>
    </source>
</evidence>
<feature type="region of interest" description="Disordered" evidence="1">
    <location>
        <begin position="106"/>
        <end position="157"/>
    </location>
</feature>
<evidence type="ECO:0000256" key="1">
    <source>
        <dbReference type="SAM" id="MobiDB-lite"/>
    </source>
</evidence>
<sequence length="202" mass="21633">MMAVLCMAGPCVPMPQFSHLDNGYWARPMLPDLLSPFPPILVHKQPLLSSARIRQSSGVTCGEAHLFGLDGLASRHVWGRGDFDTEAGAVSSSEPAMARYEPERLALAQKSPAPKVRKPGRKPPSPGPEKAAAAAAEESRDASATPAASASPPGPTLKARFCSLLETTWLSGLALPTWGHKTSRPDRPPPRPQLLDRRSPHL</sequence>
<dbReference type="PANTHER" id="PTHR28422:SF1">
    <property type="entry name" value="SIMILAR TO HUMAN CHROMOSOME 15 OPEN READING FRAME 39"/>
    <property type="match status" value="1"/>
</dbReference>
<dbReference type="RefSeq" id="XP_032129606.1">
    <property type="nucleotide sequence ID" value="XM_032273715.1"/>
</dbReference>
<dbReference type="AlphaFoldDB" id="A0A6J3HHP6"/>
<dbReference type="PANTHER" id="PTHR28422">
    <property type="entry name" value="SIMILAR TO HUMAN CHROMOSOME 15 OPEN READING FRAME 39"/>
    <property type="match status" value="1"/>
</dbReference>
<dbReference type="Proteomes" id="UP000504640">
    <property type="component" value="Unplaced"/>
</dbReference>
<feature type="region of interest" description="Disordered" evidence="1">
    <location>
        <begin position="176"/>
        <end position="202"/>
    </location>
</feature>
<feature type="compositionally biased region" description="Low complexity" evidence="1">
    <location>
        <begin position="128"/>
        <end position="151"/>
    </location>
</feature>
<name>A0A6J3HHP6_SAPAP</name>
<gene>
    <name evidence="3" type="primary">LOC116548016</name>
</gene>
<dbReference type="InterPro" id="IPR037656">
    <property type="entry name" value="DUF5525"/>
</dbReference>
<feature type="compositionally biased region" description="Basic and acidic residues" evidence="1">
    <location>
        <begin position="183"/>
        <end position="202"/>
    </location>
</feature>
<reference evidence="3" key="1">
    <citation type="submission" date="2025-08" db="UniProtKB">
        <authorList>
            <consortium name="RefSeq"/>
        </authorList>
    </citation>
    <scope>IDENTIFICATION</scope>
    <source>
        <tissue evidence="3">Blood</tissue>
    </source>
</reference>
<accession>A0A6J3HHP6</accession>